<dbReference type="InterPro" id="IPR044878">
    <property type="entry name" value="UbiA_sf"/>
</dbReference>
<dbReference type="Pfam" id="PF01040">
    <property type="entry name" value="UbiA"/>
    <property type="match status" value="1"/>
</dbReference>
<dbReference type="GO" id="GO:0046474">
    <property type="term" value="P:glycerophospholipid biosynthetic process"/>
    <property type="evidence" value="ECO:0007669"/>
    <property type="project" value="UniProtKB-UniRule"/>
</dbReference>
<keyword evidence="14" id="KW-1185">Reference proteome</keyword>
<keyword evidence="6 12" id="KW-0460">Magnesium</keyword>
<proteinExistence type="inferred from homology"/>
<dbReference type="InterPro" id="IPR050475">
    <property type="entry name" value="Prenyltransferase_related"/>
</dbReference>
<evidence type="ECO:0000256" key="3">
    <source>
        <dbReference type="ARBA" id="ARBA00022516"/>
    </source>
</evidence>
<dbReference type="Proteomes" id="UP000825123">
    <property type="component" value="Chromosome"/>
</dbReference>
<comment type="similarity">
    <text evidence="12">Belongs to the UbiA prenyltransferase family. DGGGP synthase subfamily.</text>
</comment>
<dbReference type="GeneID" id="66164370"/>
<evidence type="ECO:0000256" key="1">
    <source>
        <dbReference type="ARBA" id="ARBA00004651"/>
    </source>
</evidence>
<evidence type="ECO:0000256" key="8">
    <source>
        <dbReference type="ARBA" id="ARBA00023098"/>
    </source>
</evidence>
<evidence type="ECO:0000256" key="9">
    <source>
        <dbReference type="ARBA" id="ARBA00023136"/>
    </source>
</evidence>
<dbReference type="KEGG" id="csty:KN1_26460"/>
<dbReference type="InterPro" id="IPR023547">
    <property type="entry name" value="DGGGP_synth"/>
</dbReference>
<feature type="transmembrane region" description="Helical" evidence="12">
    <location>
        <begin position="155"/>
        <end position="172"/>
    </location>
</feature>
<evidence type="ECO:0000256" key="12">
    <source>
        <dbReference type="HAMAP-Rule" id="MF_01286"/>
    </source>
</evidence>
<keyword evidence="3 12" id="KW-0444">Lipid biosynthesis</keyword>
<dbReference type="AlphaFoldDB" id="A0A8D5U9X2"/>
<feature type="transmembrane region" description="Helical" evidence="12">
    <location>
        <begin position="89"/>
        <end position="122"/>
    </location>
</feature>
<feature type="transmembrane region" description="Helical" evidence="12">
    <location>
        <begin position="35"/>
        <end position="56"/>
    </location>
</feature>
<dbReference type="HAMAP" id="MF_01286">
    <property type="entry name" value="DGGGP_synth"/>
    <property type="match status" value="1"/>
</dbReference>
<evidence type="ECO:0000256" key="11">
    <source>
        <dbReference type="ARBA" id="ARBA00023264"/>
    </source>
</evidence>
<comment type="cofactor">
    <cofactor evidence="12">
        <name>Mg(2+)</name>
        <dbReference type="ChEBI" id="CHEBI:18420"/>
    </cofactor>
</comment>
<keyword evidence="8 12" id="KW-0443">Lipid metabolism</keyword>
<comment type="subcellular location">
    <subcellularLocation>
        <location evidence="1 12">Cell membrane</location>
        <topology evidence="1 12">Multi-pass membrane protein</topology>
    </subcellularLocation>
</comment>
<dbReference type="Gene3D" id="1.10.357.140">
    <property type="entry name" value="UbiA prenyltransferase"/>
    <property type="match status" value="1"/>
</dbReference>
<dbReference type="CDD" id="cd13961">
    <property type="entry name" value="PT_UbiA_DGGGPS"/>
    <property type="match status" value="1"/>
</dbReference>
<evidence type="ECO:0000256" key="10">
    <source>
        <dbReference type="ARBA" id="ARBA00023209"/>
    </source>
</evidence>
<evidence type="ECO:0000256" key="4">
    <source>
        <dbReference type="ARBA" id="ARBA00022679"/>
    </source>
</evidence>
<keyword evidence="10 12" id="KW-0594">Phospholipid biosynthesis</keyword>
<sequence length="280" mass="30976">MAVKPYLQLVRIHNVIGSAISALMGYLVSSHWHIIPLKVIIAMLVVAFVATGGYVINDVYDVEIDRINKPYRPIPSGAISLNRARNLSYITSLVGIALSALLGLAQFLVALVTVILLFLYASSLKRSGLVGNLIVALTSALSAFYGGLAYFSGDWLYWVSIPTLYIFFFTLVREFIKGIEDYEGDKENYVKTLAVRIGISKTWKISKTILLILVITSPLPYLLGFNILYLISILLLDILLVYILLLKEDIQSSAKARSLMKVYAIGTMLAFIIGSFSLIL</sequence>
<reference evidence="13 14" key="1">
    <citation type="submission" date="2021-04" db="EMBL/GenBank/DDBJ databases">
        <title>Complete genome sequence of Stygiolobus sp. KN-1.</title>
        <authorList>
            <person name="Nakamura K."/>
            <person name="Sakai H."/>
            <person name="Kurosawa N."/>
        </authorList>
    </citation>
    <scope>NUCLEOTIDE SEQUENCE [LARGE SCALE GENOMIC DNA]</scope>
    <source>
        <strain evidence="13 14">KN-1</strain>
    </source>
</reference>
<keyword evidence="7 12" id="KW-1133">Transmembrane helix</keyword>
<feature type="transmembrane region" description="Helical" evidence="12">
    <location>
        <begin position="227"/>
        <end position="246"/>
    </location>
</feature>
<dbReference type="GO" id="GO:0000287">
    <property type="term" value="F:magnesium ion binding"/>
    <property type="evidence" value="ECO:0007669"/>
    <property type="project" value="UniProtKB-UniRule"/>
</dbReference>
<dbReference type="GO" id="GO:0005886">
    <property type="term" value="C:plasma membrane"/>
    <property type="evidence" value="ECO:0007669"/>
    <property type="project" value="UniProtKB-SubCell"/>
</dbReference>
<dbReference type="Gene3D" id="1.20.120.1780">
    <property type="entry name" value="UbiA prenyltransferase"/>
    <property type="match status" value="1"/>
</dbReference>
<evidence type="ECO:0000313" key="13">
    <source>
        <dbReference type="EMBL" id="BCU71349.1"/>
    </source>
</evidence>
<dbReference type="RefSeq" id="WP_221288063.1">
    <property type="nucleotide sequence ID" value="NZ_AP024597.1"/>
</dbReference>
<organism evidence="13 14">
    <name type="scientific">Stygiolobus caldivivus</name>
    <dbReference type="NCBI Taxonomy" id="2824673"/>
    <lineage>
        <taxon>Archaea</taxon>
        <taxon>Thermoproteota</taxon>
        <taxon>Thermoprotei</taxon>
        <taxon>Sulfolobales</taxon>
        <taxon>Sulfolobaceae</taxon>
        <taxon>Stygiolobus</taxon>
    </lineage>
</organism>
<keyword evidence="4 12" id="KW-0808">Transferase</keyword>
<feature type="transmembrane region" description="Helical" evidence="12">
    <location>
        <begin position="129"/>
        <end position="149"/>
    </location>
</feature>
<dbReference type="PANTHER" id="PTHR42723:SF1">
    <property type="entry name" value="CHLOROPHYLL SYNTHASE, CHLOROPLASTIC"/>
    <property type="match status" value="1"/>
</dbReference>
<feature type="transmembrane region" description="Helical" evidence="12">
    <location>
        <begin position="6"/>
        <end position="28"/>
    </location>
</feature>
<accession>A0A8D5U9X2</accession>
<dbReference type="UniPathway" id="UPA00940"/>
<dbReference type="GO" id="GO:0047295">
    <property type="term" value="F:geranylgeranylglycerol-phosphate geranylgeranyltransferase activity"/>
    <property type="evidence" value="ECO:0007669"/>
    <property type="project" value="UniProtKB-UniRule"/>
</dbReference>
<comment type="catalytic activity">
    <reaction evidence="12">
        <text>sn-3-O-(geranylgeranyl)glycerol 1-phosphate + (2E,6E,10E)-geranylgeranyl diphosphate = 2,3-bis-O-(geranylgeranyl)-sn-glycerol 1-phosphate + diphosphate</text>
        <dbReference type="Rhea" id="RHEA:18109"/>
        <dbReference type="ChEBI" id="CHEBI:33019"/>
        <dbReference type="ChEBI" id="CHEBI:57677"/>
        <dbReference type="ChEBI" id="CHEBI:58756"/>
        <dbReference type="ChEBI" id="CHEBI:58837"/>
        <dbReference type="EC" id="2.5.1.42"/>
    </reaction>
</comment>
<evidence type="ECO:0000256" key="5">
    <source>
        <dbReference type="ARBA" id="ARBA00022692"/>
    </source>
</evidence>
<keyword evidence="11 12" id="KW-1208">Phospholipid metabolism</keyword>
<feature type="transmembrane region" description="Helical" evidence="12">
    <location>
        <begin position="258"/>
        <end position="279"/>
    </location>
</feature>
<keyword evidence="5 12" id="KW-0812">Transmembrane</keyword>
<evidence type="ECO:0000256" key="6">
    <source>
        <dbReference type="ARBA" id="ARBA00022842"/>
    </source>
</evidence>
<protein>
    <recommendedName>
        <fullName evidence="12">Digeranylgeranylglyceryl phosphate synthase</fullName>
        <shortName evidence="12">DGGGP synthase</shortName>
        <shortName evidence="12">DGGGPS</shortName>
        <ecNumber evidence="12">2.5.1.42</ecNumber>
    </recommendedName>
    <alternativeName>
        <fullName evidence="12">(S)-2,3-di-O-geranylgeranylglyceryl phosphate synthase</fullName>
    </alternativeName>
    <alternativeName>
        <fullName evidence="12">Geranylgeranylglycerol-phosphate geranylgeranyltransferase</fullName>
    </alternativeName>
</protein>
<name>A0A8D5U9X2_9CREN</name>
<dbReference type="EC" id="2.5.1.42" evidence="12"/>
<keyword evidence="9 12" id="KW-0472">Membrane</keyword>
<keyword evidence="2 12" id="KW-1003">Cell membrane</keyword>
<evidence type="ECO:0000256" key="2">
    <source>
        <dbReference type="ARBA" id="ARBA00022475"/>
    </source>
</evidence>
<comment type="function">
    <text evidence="12">Prenyltransferase that catalyzes the transfer of the geranylgeranyl moiety of geranylgeranyl diphosphate (GGPP) to the C2 hydroxyl of (S)-3-O-geranylgeranylglyceryl phosphate (GGGP). This reaction is the second ether-bond-formation step in the biosynthesis of archaeal membrane lipids.</text>
</comment>
<comment type="pathway">
    <text evidence="12">Membrane lipid metabolism; glycerophospholipid metabolism.</text>
</comment>
<dbReference type="PANTHER" id="PTHR42723">
    <property type="entry name" value="CHLOROPHYLL SYNTHASE"/>
    <property type="match status" value="1"/>
</dbReference>
<evidence type="ECO:0000313" key="14">
    <source>
        <dbReference type="Proteomes" id="UP000825123"/>
    </source>
</evidence>
<dbReference type="EMBL" id="AP024597">
    <property type="protein sequence ID" value="BCU71349.1"/>
    <property type="molecule type" value="Genomic_DNA"/>
</dbReference>
<gene>
    <name evidence="13" type="ORF">KN1_26460</name>
</gene>
<dbReference type="InterPro" id="IPR000537">
    <property type="entry name" value="UbiA_prenyltransferase"/>
</dbReference>
<evidence type="ECO:0000256" key="7">
    <source>
        <dbReference type="ARBA" id="ARBA00022989"/>
    </source>
</evidence>